<evidence type="ECO:0000313" key="13">
    <source>
        <dbReference type="Ensembl" id="ENSONIP00000016555.2"/>
    </source>
</evidence>
<dbReference type="CDD" id="cd09019">
    <property type="entry name" value="galactose_mutarotase_like"/>
    <property type="match status" value="1"/>
</dbReference>
<accession>I3K610</accession>
<evidence type="ECO:0000256" key="7">
    <source>
        <dbReference type="ARBA" id="ARBA00023277"/>
    </source>
</evidence>
<dbReference type="GO" id="GO:0006006">
    <property type="term" value="P:glucose metabolic process"/>
    <property type="evidence" value="ECO:0007669"/>
    <property type="project" value="TreeGrafter"/>
</dbReference>
<dbReference type="GeneTree" id="ENSGT00510000047589"/>
<dbReference type="PANTHER" id="PTHR10091:SF0">
    <property type="entry name" value="GALACTOSE MUTAROTASE"/>
    <property type="match status" value="1"/>
</dbReference>
<evidence type="ECO:0000256" key="1">
    <source>
        <dbReference type="ARBA" id="ARBA00001614"/>
    </source>
</evidence>
<dbReference type="Gene3D" id="2.70.98.10">
    <property type="match status" value="1"/>
</dbReference>
<feature type="binding site" evidence="12">
    <location>
        <begin position="80"/>
        <end position="81"/>
    </location>
    <ligand>
        <name>beta-D-galactose</name>
        <dbReference type="ChEBI" id="CHEBI:27667"/>
    </ligand>
</feature>
<dbReference type="eggNOG" id="KOG1604">
    <property type="taxonomic scope" value="Eukaryota"/>
</dbReference>
<proteinExistence type="inferred from homology"/>
<name>I3K610_ORENI</name>
<feature type="active site" description="Proton acceptor" evidence="10">
    <location>
        <position position="333"/>
    </location>
</feature>
<evidence type="ECO:0000256" key="11">
    <source>
        <dbReference type="PIRSR" id="PIRSR005096-2"/>
    </source>
</evidence>
<evidence type="ECO:0000256" key="12">
    <source>
        <dbReference type="PIRSR" id="PIRSR005096-3"/>
    </source>
</evidence>
<dbReference type="PIRSF" id="PIRSF005096">
    <property type="entry name" value="GALM"/>
    <property type="match status" value="1"/>
</dbReference>
<keyword evidence="6 9" id="KW-0413">Isomerase</keyword>
<evidence type="ECO:0000256" key="10">
    <source>
        <dbReference type="PIRSR" id="PIRSR005096-1"/>
    </source>
</evidence>
<comment type="pathway">
    <text evidence="3">Carbohydrate metabolism; galactose metabolism.</text>
</comment>
<dbReference type="Pfam" id="PF01263">
    <property type="entry name" value="Aldose_epim"/>
    <property type="match status" value="2"/>
</dbReference>
<dbReference type="Proteomes" id="UP000005207">
    <property type="component" value="Linkage group LG13"/>
</dbReference>
<organism evidence="13 14">
    <name type="scientific">Oreochromis niloticus</name>
    <name type="common">Nile tilapia</name>
    <name type="synonym">Tilapia nilotica</name>
    <dbReference type="NCBI Taxonomy" id="8128"/>
    <lineage>
        <taxon>Eukaryota</taxon>
        <taxon>Metazoa</taxon>
        <taxon>Chordata</taxon>
        <taxon>Craniata</taxon>
        <taxon>Vertebrata</taxon>
        <taxon>Euteleostomi</taxon>
        <taxon>Actinopterygii</taxon>
        <taxon>Neopterygii</taxon>
        <taxon>Teleostei</taxon>
        <taxon>Neoteleostei</taxon>
        <taxon>Acanthomorphata</taxon>
        <taxon>Ovalentaria</taxon>
        <taxon>Cichlomorphae</taxon>
        <taxon>Cichliformes</taxon>
        <taxon>Cichlidae</taxon>
        <taxon>African cichlids</taxon>
        <taxon>Pseudocrenilabrinae</taxon>
        <taxon>Oreochromini</taxon>
        <taxon>Oreochromis</taxon>
    </lineage>
</organism>
<reference evidence="13" key="2">
    <citation type="submission" date="2025-05" db="UniProtKB">
        <authorList>
            <consortium name="Ensembl"/>
        </authorList>
    </citation>
    <scope>IDENTIFICATION</scope>
</reference>
<dbReference type="UniPathway" id="UPA00242"/>
<feature type="active site" description="Proton donor" evidence="10">
    <location>
        <position position="175"/>
    </location>
</feature>
<comment type="function">
    <text evidence="8">Mutarotase that catalyzes the interconversion of beta-D-galactose and alpha-D-galactose during galactose metabolism. Beta-D-galactose is metabolized in the liver into glucose 1-phosphate, the primary metabolic fuel, by the action of four enzymes that constitute the Leloir pathway: GALM, GALK1 (galactokinase), GALT (galactose-1-phosphate uridylyltransferase) and GALE (UDP-galactose-4'-epimerase). Involved in the maintenance of the equilibrium between the beta- and alpha-anomers of galactose, therefore ensuring a sufficient supply of the alpha-anomer for GALK1. Also active on D-glucose although shows a preference for galactose over glucose.</text>
</comment>
<evidence type="ECO:0000256" key="3">
    <source>
        <dbReference type="ARBA" id="ARBA00004947"/>
    </source>
</evidence>
<dbReference type="Ensembl" id="ENSONIT00000016570.2">
    <property type="protein sequence ID" value="ENSONIP00000016555.2"/>
    <property type="gene ID" value="ENSONIG00000013162.2"/>
</dbReference>
<comment type="subunit">
    <text evidence="9">Monomer.</text>
</comment>
<evidence type="ECO:0000256" key="2">
    <source>
        <dbReference type="ARBA" id="ARBA00001712"/>
    </source>
</evidence>
<evidence type="ECO:0000256" key="8">
    <source>
        <dbReference type="ARBA" id="ARBA00045743"/>
    </source>
</evidence>
<reference evidence="14" key="1">
    <citation type="submission" date="2012-01" db="EMBL/GenBank/DDBJ databases">
        <title>The Genome Sequence of Oreochromis niloticus (Nile Tilapia).</title>
        <authorList>
            <consortium name="Broad Institute Genome Assembly Team"/>
            <consortium name="Broad Institute Sequencing Platform"/>
            <person name="Di Palma F."/>
            <person name="Johnson J."/>
            <person name="Lander E.S."/>
            <person name="Lindblad-Toh K."/>
        </authorList>
    </citation>
    <scope>NUCLEOTIDE SEQUENCE [LARGE SCALE GENOMIC DNA]</scope>
</reference>
<dbReference type="InterPro" id="IPR008183">
    <property type="entry name" value="Aldose_1/G6P_1-epimerase"/>
</dbReference>
<evidence type="ECO:0000313" key="14">
    <source>
        <dbReference type="Proteomes" id="UP000005207"/>
    </source>
</evidence>
<sequence>MTQVSHHPWGEWPGQGTVDLWVVQSPQVKVEVLTLGAIIRSVSYRGKDGQMGDVVLGYDNLEGYVSDKRYLGAVVGRVANRIAKGRFVLEGKEYQLDVNNGPNALHGGLRGFNKAIWLATAVEGGVQLSLTSPDGDQGYPGEVQVSVSYTLQAEELTVEYQARANKTTPINLTNHSYFNLAGQGVADIYDHQVSITAQSYMPVDDTSIPTVGGVSNSSRPETFPCVPAATRLNTREIREVKGTPFDLREPVLIGPHLKELQGPGFDHNFCLSSPREPWTEKRAARVCHPASGRVLEVSTNQPGVQFYTANFLDGSIAGKGGCRYRKHSSFCLETQNWPDAVNQPSFPDCLLRPGENYHHITRYTFTTV</sequence>
<evidence type="ECO:0000256" key="4">
    <source>
        <dbReference type="ARBA" id="ARBA00005028"/>
    </source>
</evidence>
<feature type="binding site" evidence="12">
    <location>
        <begin position="175"/>
        <end position="177"/>
    </location>
    <ligand>
        <name>beta-D-galactose</name>
        <dbReference type="ChEBI" id="CHEBI:27667"/>
    </ligand>
</feature>
<evidence type="ECO:0000256" key="9">
    <source>
        <dbReference type="PIRNR" id="PIRNR005096"/>
    </source>
</evidence>
<dbReference type="GO" id="GO:0033499">
    <property type="term" value="P:galactose catabolic process via UDP-galactose, Leloir pathway"/>
    <property type="evidence" value="ECO:0007669"/>
    <property type="project" value="TreeGrafter"/>
</dbReference>
<comment type="catalytic activity">
    <reaction evidence="2">
        <text>alpha-D-galactose = beta-D-galactose</text>
        <dbReference type="Rhea" id="RHEA:28675"/>
        <dbReference type="ChEBI" id="CHEBI:27667"/>
        <dbReference type="ChEBI" id="CHEBI:28061"/>
        <dbReference type="EC" id="5.1.3.3"/>
    </reaction>
    <physiologicalReaction direction="right-to-left" evidence="2">
        <dbReference type="Rhea" id="RHEA:28677"/>
    </physiologicalReaction>
</comment>
<dbReference type="PANTHER" id="PTHR10091">
    <property type="entry name" value="ALDOSE-1-EPIMERASE"/>
    <property type="match status" value="1"/>
</dbReference>
<dbReference type="EC" id="5.1.3.3" evidence="9"/>
<keyword evidence="7 9" id="KW-0119">Carbohydrate metabolism</keyword>
<dbReference type="InterPro" id="IPR014718">
    <property type="entry name" value="GH-type_carb-bd"/>
</dbReference>
<dbReference type="OMA" id="IYHHISR"/>
<evidence type="ECO:0000256" key="6">
    <source>
        <dbReference type="ARBA" id="ARBA00023235"/>
    </source>
</evidence>
<dbReference type="GO" id="GO:0030246">
    <property type="term" value="F:carbohydrate binding"/>
    <property type="evidence" value="ECO:0007669"/>
    <property type="project" value="InterPro"/>
</dbReference>
<comment type="catalytic activity">
    <reaction evidence="1 9">
        <text>alpha-D-glucose = beta-D-glucose</text>
        <dbReference type="Rhea" id="RHEA:10264"/>
        <dbReference type="ChEBI" id="CHEBI:15903"/>
        <dbReference type="ChEBI" id="CHEBI:17925"/>
        <dbReference type="EC" id="5.1.3.3"/>
    </reaction>
</comment>
<dbReference type="PROSITE" id="PS00545">
    <property type="entry name" value="ALDOSE_1_EPIMERASE"/>
    <property type="match status" value="1"/>
</dbReference>
<dbReference type="GO" id="GO:0004034">
    <property type="term" value="F:aldose 1-epimerase activity"/>
    <property type="evidence" value="ECO:0007669"/>
    <property type="project" value="UniProtKB-EC"/>
</dbReference>
<evidence type="ECO:0000256" key="5">
    <source>
        <dbReference type="ARBA" id="ARBA00006206"/>
    </source>
</evidence>
<dbReference type="AlphaFoldDB" id="I3K610"/>
<comment type="similarity">
    <text evidence="5 9">Belongs to the aldose epimerase family.</text>
</comment>
<dbReference type="InterPro" id="IPR018052">
    <property type="entry name" value="Ald1_epimerase_CS"/>
</dbReference>
<protein>
    <recommendedName>
        <fullName evidence="9">Aldose 1-epimerase</fullName>
        <ecNumber evidence="9">5.1.3.3</ecNumber>
    </recommendedName>
</protein>
<dbReference type="InterPro" id="IPR047215">
    <property type="entry name" value="Galactose_mutarotase-like"/>
</dbReference>
<gene>
    <name evidence="13" type="primary">GALM</name>
</gene>
<comment type="pathway">
    <text evidence="4 9">Carbohydrate metabolism; hexose metabolism.</text>
</comment>
<dbReference type="UniPathway" id="UPA00214"/>
<dbReference type="InterPro" id="IPR015443">
    <property type="entry name" value="Aldose_1-epimerase"/>
</dbReference>
<feature type="binding site" evidence="11">
    <location>
        <position position="266"/>
    </location>
    <ligand>
        <name>beta-D-galactose</name>
        <dbReference type="ChEBI" id="CHEBI:27667"/>
    </ligand>
</feature>
<dbReference type="SUPFAM" id="SSF74650">
    <property type="entry name" value="Galactose mutarotase-like"/>
    <property type="match status" value="1"/>
</dbReference>
<dbReference type="Ensembl" id="ENSONIT00000038221.1">
    <property type="protein sequence ID" value="ENSONIP00000054644.1"/>
    <property type="gene ID" value="ENSONIG00000013162.2"/>
</dbReference>
<dbReference type="HOGENOM" id="CLU_031753_2_0_1"/>
<dbReference type="InterPro" id="IPR011013">
    <property type="entry name" value="Gal_mutarotase_sf_dom"/>
</dbReference>
<keyword evidence="14" id="KW-1185">Reference proteome</keyword>